<dbReference type="GO" id="GO:0046872">
    <property type="term" value="F:metal ion binding"/>
    <property type="evidence" value="ECO:0007669"/>
    <property type="project" value="UniProtKB-KW"/>
</dbReference>
<comment type="catalytic activity">
    <reaction evidence="7">
        <text>a 3'-end 3'-phospho-ribonucleotide-RNA + a 5'-end dephospho-ribonucleoside-RNA + GTP = a ribonucleotidyl-ribonucleotide-RNA + GMP + diphosphate</text>
        <dbReference type="Rhea" id="RHEA:68076"/>
        <dbReference type="Rhea" id="RHEA-COMP:10463"/>
        <dbReference type="Rhea" id="RHEA-COMP:13936"/>
        <dbReference type="Rhea" id="RHEA-COMP:17355"/>
        <dbReference type="ChEBI" id="CHEBI:33019"/>
        <dbReference type="ChEBI" id="CHEBI:37565"/>
        <dbReference type="ChEBI" id="CHEBI:58115"/>
        <dbReference type="ChEBI" id="CHEBI:83062"/>
        <dbReference type="ChEBI" id="CHEBI:138284"/>
        <dbReference type="ChEBI" id="CHEBI:173118"/>
        <dbReference type="EC" id="6.5.1.8"/>
    </reaction>
</comment>
<dbReference type="PANTHER" id="PTHR11118:SF1">
    <property type="entry name" value="RNA-SPLICING LIGASE RTCB HOMOLOG"/>
    <property type="match status" value="1"/>
</dbReference>
<dbReference type="EC" id="6.5.1.8" evidence="1"/>
<evidence type="ECO:0000256" key="6">
    <source>
        <dbReference type="ARBA" id="ARBA00023211"/>
    </source>
</evidence>
<evidence type="ECO:0000256" key="5">
    <source>
        <dbReference type="ARBA" id="ARBA00023134"/>
    </source>
</evidence>
<gene>
    <name evidence="11" type="ORF">BDV96DRAFT_641216</name>
</gene>
<keyword evidence="12" id="KW-1185">Reference proteome</keyword>
<evidence type="ECO:0000313" key="11">
    <source>
        <dbReference type="EMBL" id="KAF2120543.1"/>
    </source>
</evidence>
<feature type="binding site" evidence="10">
    <location>
        <position position="233"/>
    </location>
    <ligand>
        <name>Mn(2+)</name>
        <dbReference type="ChEBI" id="CHEBI:29035"/>
        <label>1</label>
    </ligand>
</feature>
<accession>A0A6A5ZNV4</accession>
<evidence type="ECO:0000256" key="7">
    <source>
        <dbReference type="ARBA" id="ARBA00047746"/>
    </source>
</evidence>
<feature type="binding site" evidence="10">
    <location>
        <position position="259"/>
    </location>
    <ligand>
        <name>Mn(2+)</name>
        <dbReference type="ChEBI" id="CHEBI:29035"/>
        <label>2</label>
    </ligand>
</feature>
<protein>
    <recommendedName>
        <fullName evidence="1">3'-phosphate/5'-hydroxy nucleic acid ligase</fullName>
        <ecNumber evidence="1">6.5.1.8</ecNumber>
    </recommendedName>
</protein>
<name>A0A6A5ZNV4_9PLEO</name>
<feature type="binding site" evidence="9">
    <location>
        <begin position="232"/>
        <end position="236"/>
    </location>
    <ligand>
        <name>GMP</name>
        <dbReference type="ChEBI" id="CHEBI:58115"/>
    </ligand>
</feature>
<evidence type="ECO:0000313" key="12">
    <source>
        <dbReference type="Proteomes" id="UP000799770"/>
    </source>
</evidence>
<keyword evidence="5 9" id="KW-0342">GTP-binding</keyword>
<dbReference type="EMBL" id="ML977313">
    <property type="protein sequence ID" value="KAF2120543.1"/>
    <property type="molecule type" value="Genomic_DNA"/>
</dbReference>
<feature type="binding site" evidence="10">
    <location>
        <position position="162"/>
    </location>
    <ligand>
        <name>Mn(2+)</name>
        <dbReference type="ChEBI" id="CHEBI:29035"/>
        <label>1</label>
    </ligand>
</feature>
<keyword evidence="4 9" id="KW-0547">Nucleotide-binding</keyword>
<evidence type="ECO:0000256" key="10">
    <source>
        <dbReference type="PIRSR" id="PIRSR601233-3"/>
    </source>
</evidence>
<dbReference type="AlphaFoldDB" id="A0A6A5ZNV4"/>
<evidence type="ECO:0000256" key="8">
    <source>
        <dbReference type="PIRSR" id="PIRSR601233-1"/>
    </source>
</evidence>
<dbReference type="Pfam" id="PF01139">
    <property type="entry name" value="RtcB"/>
    <property type="match status" value="3"/>
</dbReference>
<evidence type="ECO:0000256" key="2">
    <source>
        <dbReference type="ARBA" id="ARBA00022598"/>
    </source>
</evidence>
<dbReference type="GO" id="GO:0003972">
    <property type="term" value="F:RNA ligase (ATP) activity"/>
    <property type="evidence" value="ECO:0007669"/>
    <property type="project" value="TreeGrafter"/>
</dbReference>
<feature type="binding site" evidence="9">
    <location>
        <begin position="458"/>
        <end position="461"/>
    </location>
    <ligand>
        <name>GMP</name>
        <dbReference type="ChEBI" id="CHEBI:58115"/>
    </ligand>
</feature>
<evidence type="ECO:0000256" key="3">
    <source>
        <dbReference type="ARBA" id="ARBA00022723"/>
    </source>
</evidence>
<sequence length="546" mass="59303">MPATRVTVALNAKQSQRAPLLIPASAPPQQLVFKTAQTKLRLKKPSRIFAAGTGAELLTESDWTENLKDDVVLLVSAGEEYVGSKDKGERHPDANVDCAVTILAQNAPVEGLSVTQVTTTARTLPGIIHAVGQPDLHPGTKFPIGAVFVSKRWVHPPLIGGDIGCGMAWYKTRLSRSQVDGDKGKKVAEKLRGLEGPWRTQADRVQWLQDDNGTYTAGVKWDASLGTIGAGNHFAELQVVESSSPEVGLQRDDVVLLVHSGSRGYGGSILKKFTAESQTSLEQGSDAMQTYMIEHDRACQWAKANRDLIALRFLACLEPGEDAWVLGQNPPDASPIAEIDEIYSARERVQTRKFVDIWHNNVERVEWPPSPLQKSTTDVSELKAKIGKLSLQSESGEGAQDYVYIHRKGAAPTYNPTTGLPLSILPLPGSRATPTMILKPTFSESTAWGAKNALSLAHGAGRAMSRAKALSSLGQKYKTSNLLEPGSGNTDGTWVICDEKDLVFEEAPDAYKDVRAVAEDLVREGVAEVVGWLRARVSYKVRNEAR</sequence>
<dbReference type="Gene3D" id="3.90.1860.10">
    <property type="entry name" value="tRNA-splicing ligase RtcB"/>
    <property type="match status" value="1"/>
</dbReference>
<evidence type="ECO:0000256" key="4">
    <source>
        <dbReference type="ARBA" id="ARBA00022741"/>
    </source>
</evidence>
<keyword evidence="2 11" id="KW-0436">Ligase</keyword>
<reference evidence="11" key="1">
    <citation type="journal article" date="2020" name="Stud. Mycol.">
        <title>101 Dothideomycetes genomes: a test case for predicting lifestyles and emergence of pathogens.</title>
        <authorList>
            <person name="Haridas S."/>
            <person name="Albert R."/>
            <person name="Binder M."/>
            <person name="Bloem J."/>
            <person name="Labutti K."/>
            <person name="Salamov A."/>
            <person name="Andreopoulos B."/>
            <person name="Baker S."/>
            <person name="Barry K."/>
            <person name="Bills G."/>
            <person name="Bluhm B."/>
            <person name="Cannon C."/>
            <person name="Castanera R."/>
            <person name="Culley D."/>
            <person name="Daum C."/>
            <person name="Ezra D."/>
            <person name="Gonzalez J."/>
            <person name="Henrissat B."/>
            <person name="Kuo A."/>
            <person name="Liang C."/>
            <person name="Lipzen A."/>
            <person name="Lutzoni F."/>
            <person name="Magnuson J."/>
            <person name="Mondo S."/>
            <person name="Nolan M."/>
            <person name="Ohm R."/>
            <person name="Pangilinan J."/>
            <person name="Park H.-J."/>
            <person name="Ramirez L."/>
            <person name="Alfaro M."/>
            <person name="Sun H."/>
            <person name="Tritt A."/>
            <person name="Yoshinaga Y."/>
            <person name="Zwiers L.-H."/>
            <person name="Turgeon B."/>
            <person name="Goodwin S."/>
            <person name="Spatafora J."/>
            <person name="Crous P."/>
            <person name="Grigoriev I."/>
        </authorList>
    </citation>
    <scope>NUCLEOTIDE SEQUENCE</scope>
    <source>
        <strain evidence="11">CBS 627.86</strain>
    </source>
</reference>
<dbReference type="Proteomes" id="UP000799770">
    <property type="component" value="Unassembled WGS sequence"/>
</dbReference>
<keyword evidence="6 10" id="KW-0464">Manganese</keyword>
<dbReference type="OrthoDB" id="10249697at2759"/>
<dbReference type="InterPro" id="IPR001233">
    <property type="entry name" value="RtcB"/>
</dbReference>
<feature type="active site" description="GMP-histidine intermediate" evidence="8">
    <location>
        <position position="458"/>
    </location>
</feature>
<keyword evidence="3 10" id="KW-0479">Metal-binding</keyword>
<dbReference type="InterPro" id="IPR036025">
    <property type="entry name" value="RtcB-like_sf"/>
</dbReference>
<organism evidence="11 12">
    <name type="scientific">Lophiotrema nucula</name>
    <dbReference type="NCBI Taxonomy" id="690887"/>
    <lineage>
        <taxon>Eukaryota</taxon>
        <taxon>Fungi</taxon>
        <taxon>Dikarya</taxon>
        <taxon>Ascomycota</taxon>
        <taxon>Pezizomycotina</taxon>
        <taxon>Dothideomycetes</taxon>
        <taxon>Pleosporomycetidae</taxon>
        <taxon>Pleosporales</taxon>
        <taxon>Lophiotremataceae</taxon>
        <taxon>Lophiotrema</taxon>
    </lineage>
</organism>
<dbReference type="GO" id="GO:0170057">
    <property type="term" value="F:RNA ligase (GTP) activity"/>
    <property type="evidence" value="ECO:0007669"/>
    <property type="project" value="UniProtKB-EC"/>
</dbReference>
<dbReference type="GO" id="GO:0005525">
    <property type="term" value="F:GTP binding"/>
    <property type="evidence" value="ECO:0007669"/>
    <property type="project" value="UniProtKB-KW"/>
</dbReference>
<dbReference type="GO" id="GO:0006396">
    <property type="term" value="P:RNA processing"/>
    <property type="evidence" value="ECO:0007669"/>
    <property type="project" value="InterPro"/>
</dbReference>
<evidence type="ECO:0000256" key="1">
    <source>
        <dbReference type="ARBA" id="ARBA00012726"/>
    </source>
</evidence>
<dbReference type="PANTHER" id="PTHR11118">
    <property type="entry name" value="RNA-SPLICING LIGASE RTCB HOMOLOG"/>
    <property type="match status" value="1"/>
</dbReference>
<evidence type="ECO:0000256" key="9">
    <source>
        <dbReference type="PIRSR" id="PIRSR601233-2"/>
    </source>
</evidence>
<dbReference type="SUPFAM" id="SSF103365">
    <property type="entry name" value="Hypothetical protein PH1602"/>
    <property type="match status" value="1"/>
</dbReference>
<proteinExistence type="predicted"/>
<comment type="cofactor">
    <cofactor evidence="10">
        <name>Mn(2+)</name>
        <dbReference type="ChEBI" id="CHEBI:29035"/>
    </cofactor>
    <text evidence="10">Binds 2 manganese ions per subunit.</text>
</comment>